<evidence type="ECO:0000313" key="2">
    <source>
        <dbReference type="EMBL" id="KAJ8778786.1"/>
    </source>
</evidence>
<keyword evidence="1" id="KW-0732">Signal</keyword>
<name>A0AB34GGL9_ESCRO</name>
<evidence type="ECO:0008006" key="4">
    <source>
        <dbReference type="Google" id="ProtNLM"/>
    </source>
</evidence>
<feature type="chain" id="PRO_5044212235" description="Secreted protein" evidence="1">
    <location>
        <begin position="21"/>
        <end position="94"/>
    </location>
</feature>
<dbReference type="Proteomes" id="UP001159641">
    <property type="component" value="Unassembled WGS sequence"/>
</dbReference>
<proteinExistence type="predicted"/>
<evidence type="ECO:0000256" key="1">
    <source>
        <dbReference type="SAM" id="SignalP"/>
    </source>
</evidence>
<sequence>MPPVLLKVLWFCFASSSLSALEHLDWPPVSLIFSRVSEMVLHVAISALVFLQENGAAAVGMGVFTAVTSKWPLVCICLSIRSGEDIIFRMTFNL</sequence>
<dbReference type="EMBL" id="JAIQCJ010002240">
    <property type="protein sequence ID" value="KAJ8778786.1"/>
    <property type="molecule type" value="Genomic_DNA"/>
</dbReference>
<evidence type="ECO:0000313" key="3">
    <source>
        <dbReference type="Proteomes" id="UP001159641"/>
    </source>
</evidence>
<organism evidence="2 3">
    <name type="scientific">Eschrichtius robustus</name>
    <name type="common">California gray whale</name>
    <name type="synonym">Eschrichtius gibbosus</name>
    <dbReference type="NCBI Taxonomy" id="9764"/>
    <lineage>
        <taxon>Eukaryota</taxon>
        <taxon>Metazoa</taxon>
        <taxon>Chordata</taxon>
        <taxon>Craniata</taxon>
        <taxon>Vertebrata</taxon>
        <taxon>Euteleostomi</taxon>
        <taxon>Mammalia</taxon>
        <taxon>Eutheria</taxon>
        <taxon>Laurasiatheria</taxon>
        <taxon>Artiodactyla</taxon>
        <taxon>Whippomorpha</taxon>
        <taxon>Cetacea</taxon>
        <taxon>Mysticeti</taxon>
        <taxon>Eschrichtiidae</taxon>
        <taxon>Eschrichtius</taxon>
    </lineage>
</organism>
<feature type="signal peptide" evidence="1">
    <location>
        <begin position="1"/>
        <end position="20"/>
    </location>
</feature>
<comment type="caution">
    <text evidence="2">The sequence shown here is derived from an EMBL/GenBank/DDBJ whole genome shotgun (WGS) entry which is preliminary data.</text>
</comment>
<gene>
    <name evidence="2" type="ORF">J1605_013463</name>
</gene>
<accession>A0AB34GGL9</accession>
<dbReference type="AlphaFoldDB" id="A0AB34GGL9"/>
<keyword evidence="3" id="KW-1185">Reference proteome</keyword>
<protein>
    <recommendedName>
        <fullName evidence="4">Secreted protein</fullName>
    </recommendedName>
</protein>
<reference evidence="2 3" key="1">
    <citation type="submission" date="2022-11" db="EMBL/GenBank/DDBJ databases">
        <title>Whole genome sequence of Eschrichtius robustus ER-17-0199.</title>
        <authorList>
            <person name="Bruniche-Olsen A."/>
            <person name="Black A.N."/>
            <person name="Fields C.J."/>
            <person name="Walden K."/>
            <person name="Dewoody J.A."/>
        </authorList>
    </citation>
    <scope>NUCLEOTIDE SEQUENCE [LARGE SCALE GENOMIC DNA]</scope>
    <source>
        <strain evidence="2">ER-17-0199</strain>
        <tissue evidence="2">Blubber</tissue>
    </source>
</reference>